<dbReference type="Proteomes" id="UP001501295">
    <property type="component" value="Unassembled WGS sequence"/>
</dbReference>
<dbReference type="EMBL" id="BAABLM010000010">
    <property type="protein sequence ID" value="GAA4684768.1"/>
    <property type="molecule type" value="Genomic_DNA"/>
</dbReference>
<gene>
    <name evidence="1" type="ORF">GCM10025780_33680</name>
</gene>
<sequence length="83" mass="9033">MAAPVCTLLPRTGTPFPRTCTLLPRARTPFARADPRSTMGSRRFRGCGRAIPGRVPYFAAHVRAAPVCTLLPRARTPFARGDP</sequence>
<comment type="caution">
    <text evidence="1">The sequence shown here is derived from an EMBL/GenBank/DDBJ whole genome shotgun (WGS) entry which is preliminary data.</text>
</comment>
<accession>A0ABP8WBT1</accession>
<proteinExistence type="predicted"/>
<keyword evidence="2" id="KW-1185">Reference proteome</keyword>
<reference evidence="2" key="1">
    <citation type="journal article" date="2019" name="Int. J. Syst. Evol. Microbiol.">
        <title>The Global Catalogue of Microorganisms (GCM) 10K type strain sequencing project: providing services to taxonomists for standard genome sequencing and annotation.</title>
        <authorList>
            <consortium name="The Broad Institute Genomics Platform"/>
            <consortium name="The Broad Institute Genome Sequencing Center for Infectious Disease"/>
            <person name="Wu L."/>
            <person name="Ma J."/>
        </authorList>
    </citation>
    <scope>NUCLEOTIDE SEQUENCE [LARGE SCALE GENOMIC DNA]</scope>
    <source>
        <strain evidence="2">JCM 18956</strain>
    </source>
</reference>
<evidence type="ECO:0000313" key="1">
    <source>
        <dbReference type="EMBL" id="GAA4684768.1"/>
    </source>
</evidence>
<evidence type="ECO:0000313" key="2">
    <source>
        <dbReference type="Proteomes" id="UP001501295"/>
    </source>
</evidence>
<organism evidence="1 2">
    <name type="scientific">Frondihabitans cladoniiphilus</name>
    <dbReference type="NCBI Taxonomy" id="715785"/>
    <lineage>
        <taxon>Bacteria</taxon>
        <taxon>Bacillati</taxon>
        <taxon>Actinomycetota</taxon>
        <taxon>Actinomycetes</taxon>
        <taxon>Micrococcales</taxon>
        <taxon>Microbacteriaceae</taxon>
        <taxon>Frondihabitans</taxon>
    </lineage>
</organism>
<name>A0ABP8WBT1_9MICO</name>
<protein>
    <submittedName>
        <fullName evidence="1">Uncharacterized protein</fullName>
    </submittedName>
</protein>